<accession>A0A8S1HR20</accession>
<evidence type="ECO:0000313" key="2">
    <source>
        <dbReference type="EMBL" id="CAD6197342.1"/>
    </source>
</evidence>
<dbReference type="AlphaFoldDB" id="A0A8S1HR20"/>
<gene>
    <name evidence="2" type="ORF">CAUJ_LOCUS13251</name>
</gene>
<keyword evidence="1" id="KW-0472">Membrane</keyword>
<protein>
    <submittedName>
        <fullName evidence="2">Uncharacterized protein</fullName>
    </submittedName>
</protein>
<keyword evidence="3" id="KW-1185">Reference proteome</keyword>
<proteinExistence type="predicted"/>
<evidence type="ECO:0000313" key="3">
    <source>
        <dbReference type="Proteomes" id="UP000835052"/>
    </source>
</evidence>
<keyword evidence="1" id="KW-1133">Transmembrane helix</keyword>
<comment type="caution">
    <text evidence="2">The sequence shown here is derived from an EMBL/GenBank/DDBJ whole genome shotgun (WGS) entry which is preliminary data.</text>
</comment>
<reference evidence="2" key="1">
    <citation type="submission" date="2020-10" db="EMBL/GenBank/DDBJ databases">
        <authorList>
            <person name="Kikuchi T."/>
        </authorList>
    </citation>
    <scope>NUCLEOTIDE SEQUENCE</scope>
    <source>
        <strain evidence="2">NKZ352</strain>
    </source>
</reference>
<organism evidence="2 3">
    <name type="scientific">Caenorhabditis auriculariae</name>
    <dbReference type="NCBI Taxonomy" id="2777116"/>
    <lineage>
        <taxon>Eukaryota</taxon>
        <taxon>Metazoa</taxon>
        <taxon>Ecdysozoa</taxon>
        <taxon>Nematoda</taxon>
        <taxon>Chromadorea</taxon>
        <taxon>Rhabditida</taxon>
        <taxon>Rhabditina</taxon>
        <taxon>Rhabditomorpha</taxon>
        <taxon>Rhabditoidea</taxon>
        <taxon>Rhabditidae</taxon>
        <taxon>Peloderinae</taxon>
        <taxon>Caenorhabditis</taxon>
    </lineage>
</organism>
<feature type="transmembrane region" description="Helical" evidence="1">
    <location>
        <begin position="43"/>
        <end position="64"/>
    </location>
</feature>
<name>A0A8S1HR20_9PELO</name>
<keyword evidence="1" id="KW-0812">Transmembrane</keyword>
<sequence>MVIVLCFLVRISLTLCCFTIIRNGMMASRFDLFSLTPENTAKYVEYFEIAVFGIDQILFSITICKTMVWDQADLLNEAIDERPELSGVFQESSAFIAKHRRFVLLAFAKSSIISLGASSFAAYLTHL</sequence>
<evidence type="ECO:0000256" key="1">
    <source>
        <dbReference type="SAM" id="Phobius"/>
    </source>
</evidence>
<dbReference type="Proteomes" id="UP000835052">
    <property type="component" value="Unassembled WGS sequence"/>
</dbReference>
<dbReference type="EMBL" id="CAJGYM010000091">
    <property type="protein sequence ID" value="CAD6197342.1"/>
    <property type="molecule type" value="Genomic_DNA"/>
</dbReference>
<feature type="transmembrane region" description="Helical" evidence="1">
    <location>
        <begin position="102"/>
        <end position="124"/>
    </location>
</feature>